<reference evidence="1 2" key="1">
    <citation type="submission" date="2020-01" db="EMBL/GenBank/DDBJ databases">
        <title>Natronorubrum sp. JWXQ-INN 674 isolated from Inner Mongolia Autonomous Region of China.</title>
        <authorList>
            <person name="Xue Q."/>
        </authorList>
    </citation>
    <scope>NUCLEOTIDE SEQUENCE [LARGE SCALE GENOMIC DNA]</scope>
    <source>
        <strain evidence="1 2">JWXQ-INN-674</strain>
    </source>
</reference>
<evidence type="ECO:0000313" key="1">
    <source>
        <dbReference type="EMBL" id="MXV60957.1"/>
    </source>
</evidence>
<accession>A0A6B0VIN8</accession>
<sequence>MKTLVKSAAVVLQKEGPVSLLTSASSFTQQALTSYIISKQPRLYPPFLQLRQHLSRHKFTDADPLKIIFIDPTNIVYQSPPGRSLQRGVVRDGDWDQSSRKFLQNRVPQALVSHFEDDVPWESTGLYDEFREKTNQGNAWGFSSLSAFEERCQEIDDLYYSIQENGYYSQAELLNAKSEETRKRNNQLTPTHLNEVTIDIGRDGQLLWRNFGQHRLTIAKILELDKIPVLVCTRHKEWQQVRDKIRFCDDLNELEPEFKRYLDHPDIEQIVLSNEP</sequence>
<dbReference type="AlphaFoldDB" id="A0A6B0VIN8"/>
<organism evidence="1 2">
    <name type="scientific">Natronorubrum halalkaliphilum</name>
    <dbReference type="NCBI Taxonomy" id="2691917"/>
    <lineage>
        <taxon>Archaea</taxon>
        <taxon>Methanobacteriati</taxon>
        <taxon>Methanobacteriota</taxon>
        <taxon>Stenosarchaea group</taxon>
        <taxon>Halobacteria</taxon>
        <taxon>Halobacteriales</taxon>
        <taxon>Natrialbaceae</taxon>
        <taxon>Natronorubrum</taxon>
    </lineage>
</organism>
<evidence type="ECO:0000313" key="2">
    <source>
        <dbReference type="Proteomes" id="UP000434101"/>
    </source>
</evidence>
<dbReference type="OrthoDB" id="197906at2157"/>
<dbReference type="EMBL" id="WUYX01000013">
    <property type="protein sequence ID" value="MXV60957.1"/>
    <property type="molecule type" value="Genomic_DNA"/>
</dbReference>
<keyword evidence="2" id="KW-1185">Reference proteome</keyword>
<proteinExistence type="predicted"/>
<name>A0A6B0VIN8_9EURY</name>
<comment type="caution">
    <text evidence="1">The sequence shown here is derived from an EMBL/GenBank/DDBJ whole genome shotgun (WGS) entry which is preliminary data.</text>
</comment>
<dbReference type="Proteomes" id="UP000434101">
    <property type="component" value="Unassembled WGS sequence"/>
</dbReference>
<protein>
    <submittedName>
        <fullName evidence="1">Uncharacterized protein</fullName>
    </submittedName>
</protein>
<dbReference type="RefSeq" id="WP_160062417.1">
    <property type="nucleotide sequence ID" value="NZ_WUYX01000013.1"/>
</dbReference>
<gene>
    <name evidence="1" type="ORF">GS429_02525</name>
</gene>